<dbReference type="EMBL" id="QKWP01000971">
    <property type="protein sequence ID" value="RIB12977.1"/>
    <property type="molecule type" value="Genomic_DNA"/>
</dbReference>
<gene>
    <name evidence="1" type="ORF">C2G38_2199195</name>
</gene>
<protein>
    <submittedName>
        <fullName evidence="1">Uncharacterized protein</fullName>
    </submittedName>
</protein>
<reference evidence="1 2" key="1">
    <citation type="submission" date="2018-06" db="EMBL/GenBank/DDBJ databases">
        <title>Comparative genomics reveals the genomic features of Rhizophagus irregularis, R. cerebriforme, R. diaphanum and Gigaspora rosea, and their symbiotic lifestyle signature.</title>
        <authorList>
            <person name="Morin E."/>
            <person name="San Clemente H."/>
            <person name="Chen E.C.H."/>
            <person name="De La Providencia I."/>
            <person name="Hainaut M."/>
            <person name="Kuo A."/>
            <person name="Kohler A."/>
            <person name="Murat C."/>
            <person name="Tang N."/>
            <person name="Roy S."/>
            <person name="Loubradou J."/>
            <person name="Henrissat B."/>
            <person name="Grigoriev I.V."/>
            <person name="Corradi N."/>
            <person name="Roux C."/>
            <person name="Martin F.M."/>
        </authorList>
    </citation>
    <scope>NUCLEOTIDE SEQUENCE [LARGE SCALE GENOMIC DNA]</scope>
    <source>
        <strain evidence="1 2">DAOM 194757</strain>
    </source>
</reference>
<proteinExistence type="predicted"/>
<sequence length="176" mass="19512">MANIINANDIIHTDEFINSNEIISYFASSGPGSKIRYLTIGNISFCTWALSTSIGFSLVASNVGLWFDIWAWYILAGSDFSLRGLVSESCPWDDTRRETSLGLYSNVHSSGIRALGFLGTSRGKLDLTNRLEANIFGEVEVSDGDRARFFESKVENQDVGEFRMLVFEMEIGPSSL</sequence>
<organism evidence="1 2">
    <name type="scientific">Gigaspora rosea</name>
    <dbReference type="NCBI Taxonomy" id="44941"/>
    <lineage>
        <taxon>Eukaryota</taxon>
        <taxon>Fungi</taxon>
        <taxon>Fungi incertae sedis</taxon>
        <taxon>Mucoromycota</taxon>
        <taxon>Glomeromycotina</taxon>
        <taxon>Glomeromycetes</taxon>
        <taxon>Diversisporales</taxon>
        <taxon>Gigasporaceae</taxon>
        <taxon>Gigaspora</taxon>
    </lineage>
</organism>
<dbReference type="AlphaFoldDB" id="A0A397UUX2"/>
<evidence type="ECO:0000313" key="2">
    <source>
        <dbReference type="Proteomes" id="UP000266673"/>
    </source>
</evidence>
<name>A0A397UUX2_9GLOM</name>
<keyword evidence="2" id="KW-1185">Reference proteome</keyword>
<accession>A0A397UUX2</accession>
<dbReference type="Proteomes" id="UP000266673">
    <property type="component" value="Unassembled WGS sequence"/>
</dbReference>
<evidence type="ECO:0000313" key="1">
    <source>
        <dbReference type="EMBL" id="RIB12977.1"/>
    </source>
</evidence>
<comment type="caution">
    <text evidence="1">The sequence shown here is derived from an EMBL/GenBank/DDBJ whole genome shotgun (WGS) entry which is preliminary data.</text>
</comment>